<evidence type="ECO:0000313" key="17">
    <source>
        <dbReference type="RefSeq" id="XP_029289056.1"/>
    </source>
</evidence>
<proteinExistence type="inferred from homology"/>
<keyword evidence="10" id="KW-0804">Transcription</keyword>
<dbReference type="PROSITE" id="PS00028">
    <property type="entry name" value="ZINC_FINGER_C2H2_1"/>
    <property type="match status" value="3"/>
</dbReference>
<evidence type="ECO:0000256" key="4">
    <source>
        <dbReference type="ARBA" id="ARBA00022723"/>
    </source>
</evidence>
<feature type="domain" description="C2H2-type" evidence="15">
    <location>
        <begin position="428"/>
        <end position="455"/>
    </location>
</feature>
<evidence type="ECO:0000256" key="11">
    <source>
        <dbReference type="ARBA" id="ARBA00023242"/>
    </source>
</evidence>
<dbReference type="InterPro" id="IPR036236">
    <property type="entry name" value="Znf_C2H2_sf"/>
</dbReference>
<dbReference type="Proteomes" id="UP000504630">
    <property type="component" value="Chromosome 1"/>
</dbReference>
<evidence type="ECO:0000256" key="13">
    <source>
        <dbReference type="SAM" id="Coils"/>
    </source>
</evidence>
<comment type="similarity">
    <text evidence="3">Belongs to the krueppel C2H2-type zinc-finger protein family.</text>
</comment>
<dbReference type="InterPro" id="IPR013087">
    <property type="entry name" value="Znf_C2H2_type"/>
</dbReference>
<comment type="function">
    <text evidence="1">May be involved in transcriptional regulation.</text>
</comment>
<dbReference type="FunFam" id="3.30.160.60:FF:001289">
    <property type="entry name" value="Zinc finger protein 574"/>
    <property type="match status" value="1"/>
</dbReference>
<evidence type="ECO:0000256" key="14">
    <source>
        <dbReference type="SAM" id="MobiDB-lite"/>
    </source>
</evidence>
<dbReference type="GO" id="GO:0005634">
    <property type="term" value="C:nucleus"/>
    <property type="evidence" value="ECO:0007669"/>
    <property type="project" value="UniProtKB-SubCell"/>
</dbReference>
<dbReference type="Gene3D" id="3.30.160.60">
    <property type="entry name" value="Classic Zinc Finger"/>
    <property type="match status" value="3"/>
</dbReference>
<keyword evidence="5" id="KW-0677">Repeat</keyword>
<dbReference type="PANTHER" id="PTHR24394">
    <property type="entry name" value="ZINC FINGER PROTEIN"/>
    <property type="match status" value="1"/>
</dbReference>
<organism evidence="16 17">
    <name type="scientific">Cottoperca gobio</name>
    <name type="common">Frogmouth</name>
    <name type="synonym">Aphritis gobio</name>
    <dbReference type="NCBI Taxonomy" id="56716"/>
    <lineage>
        <taxon>Eukaryota</taxon>
        <taxon>Metazoa</taxon>
        <taxon>Chordata</taxon>
        <taxon>Craniata</taxon>
        <taxon>Vertebrata</taxon>
        <taxon>Euteleostomi</taxon>
        <taxon>Actinopterygii</taxon>
        <taxon>Neopterygii</taxon>
        <taxon>Teleostei</taxon>
        <taxon>Neoteleostei</taxon>
        <taxon>Acanthomorphata</taxon>
        <taxon>Eupercaria</taxon>
        <taxon>Perciformes</taxon>
        <taxon>Notothenioidei</taxon>
        <taxon>Bovichtidae</taxon>
        <taxon>Cottoperca</taxon>
    </lineage>
</organism>
<keyword evidence="16" id="KW-1185">Reference proteome</keyword>
<evidence type="ECO:0000256" key="3">
    <source>
        <dbReference type="ARBA" id="ARBA00006991"/>
    </source>
</evidence>
<comment type="subcellular location">
    <subcellularLocation>
        <location evidence="2">Nucleus</location>
    </subcellularLocation>
</comment>
<dbReference type="FunFam" id="3.30.160.60:FF:002274">
    <property type="entry name" value="Zinc finger protein 432"/>
    <property type="match status" value="1"/>
</dbReference>
<feature type="region of interest" description="Disordered" evidence="14">
    <location>
        <begin position="205"/>
        <end position="227"/>
    </location>
</feature>
<feature type="region of interest" description="Disordered" evidence="14">
    <location>
        <begin position="94"/>
        <end position="116"/>
    </location>
</feature>
<dbReference type="Pfam" id="PF00096">
    <property type="entry name" value="zf-C2H2"/>
    <property type="match status" value="2"/>
</dbReference>
<sequence length="479" mass="52466">MSTAMDFHSQIASIMEVLANAAVAEICKVVDDGYTVVHLQMSRSQKDNEFLRRKIKLMELQIARYRADRVKGADGFMGSRFASVRLLNRQNRDSLGAGPTLQGRTRFLNRDPGTQSVKKIQPINLDQDPDQEVVTTTKSESAEPEEEAGLLIVKVEGTMETGTPNHEAAAEVCTSSRGDAHTARCHSEKEVSGSDIVTFVVGRTAETDSSSSDATHSSQLELTGSDVRAGDCEPLNAHAGMAPSRVAVPASCDEVLDSGKDNEAALDNSKSSLSEVIVIDGEATSDTEGEEWELSDVDHTKREAGRGRDTQEKTTSLRIQCAGLESAGHGSVPVKSSLQKWSVLPCDDIPGTSSGGTSSSINSSVALHRPASHHNHSHYKPFSSSFHLAFYHAVTMERPYGCTICTKRFFLESDLQKHMARHTREKPYTCLLCGKRFVCQSQLDIHCNVHTGERPFSCSICNRRFSHPSNLKRHQKIQH</sequence>
<keyword evidence="4" id="KW-0479">Metal-binding</keyword>
<feature type="coiled-coil region" evidence="13">
    <location>
        <begin position="41"/>
        <end position="68"/>
    </location>
</feature>
<dbReference type="GeneID" id="115009285"/>
<feature type="domain" description="C2H2-type" evidence="15">
    <location>
        <begin position="456"/>
        <end position="479"/>
    </location>
</feature>
<feature type="domain" description="C2H2-type" evidence="15">
    <location>
        <begin position="400"/>
        <end position="427"/>
    </location>
</feature>
<evidence type="ECO:0000259" key="15">
    <source>
        <dbReference type="PROSITE" id="PS50157"/>
    </source>
</evidence>
<keyword evidence="13" id="KW-0175">Coiled coil</keyword>
<keyword evidence="7" id="KW-0862">Zinc</keyword>
<keyword evidence="8" id="KW-0805">Transcription regulation</keyword>
<evidence type="ECO:0000256" key="2">
    <source>
        <dbReference type="ARBA" id="ARBA00004123"/>
    </source>
</evidence>
<evidence type="ECO:0000313" key="16">
    <source>
        <dbReference type="Proteomes" id="UP000504630"/>
    </source>
</evidence>
<protein>
    <submittedName>
        <fullName evidence="17">Zinc finger protein 236-like isoform X3</fullName>
    </submittedName>
</protein>
<dbReference type="SMART" id="SM00355">
    <property type="entry name" value="ZnF_C2H2"/>
    <property type="match status" value="3"/>
</dbReference>
<dbReference type="AlphaFoldDB" id="A0A6J2PUQ7"/>
<keyword evidence="11" id="KW-0539">Nucleus</keyword>
<dbReference type="RefSeq" id="XP_029289056.1">
    <property type="nucleotide sequence ID" value="XM_029433196.1"/>
</dbReference>
<dbReference type="FunFam" id="3.30.160.60:FF:000446">
    <property type="entry name" value="Zinc finger protein"/>
    <property type="match status" value="1"/>
</dbReference>
<dbReference type="PANTHER" id="PTHR24394:SF48">
    <property type="entry name" value="ZINC FINGER PROTEIN 771"/>
    <property type="match status" value="1"/>
</dbReference>
<evidence type="ECO:0000256" key="6">
    <source>
        <dbReference type="ARBA" id="ARBA00022771"/>
    </source>
</evidence>
<dbReference type="GO" id="GO:0003677">
    <property type="term" value="F:DNA binding"/>
    <property type="evidence" value="ECO:0007669"/>
    <property type="project" value="UniProtKB-KW"/>
</dbReference>
<keyword evidence="9" id="KW-0238">DNA-binding</keyword>
<evidence type="ECO:0000256" key="10">
    <source>
        <dbReference type="ARBA" id="ARBA00023163"/>
    </source>
</evidence>
<evidence type="ECO:0000256" key="9">
    <source>
        <dbReference type="ARBA" id="ARBA00023125"/>
    </source>
</evidence>
<evidence type="ECO:0000256" key="8">
    <source>
        <dbReference type="ARBA" id="ARBA00023015"/>
    </source>
</evidence>
<name>A0A6J2PUQ7_COTGO</name>
<reference evidence="17" key="1">
    <citation type="submission" date="2025-08" db="UniProtKB">
        <authorList>
            <consortium name="RefSeq"/>
        </authorList>
    </citation>
    <scope>IDENTIFICATION</scope>
</reference>
<accession>A0A6J2PUQ7</accession>
<evidence type="ECO:0000256" key="12">
    <source>
        <dbReference type="PROSITE-ProRule" id="PRU00042"/>
    </source>
</evidence>
<evidence type="ECO:0000256" key="1">
    <source>
        <dbReference type="ARBA" id="ARBA00003767"/>
    </source>
</evidence>
<dbReference type="SUPFAM" id="SSF57667">
    <property type="entry name" value="beta-beta-alpha zinc fingers"/>
    <property type="match status" value="2"/>
</dbReference>
<evidence type="ECO:0000256" key="7">
    <source>
        <dbReference type="ARBA" id="ARBA00022833"/>
    </source>
</evidence>
<gene>
    <name evidence="17" type="primary">LOC115009285</name>
</gene>
<dbReference type="GO" id="GO:0008270">
    <property type="term" value="F:zinc ion binding"/>
    <property type="evidence" value="ECO:0007669"/>
    <property type="project" value="UniProtKB-KW"/>
</dbReference>
<evidence type="ECO:0000256" key="5">
    <source>
        <dbReference type="ARBA" id="ARBA00022737"/>
    </source>
</evidence>
<keyword evidence="6 12" id="KW-0863">Zinc-finger</keyword>
<dbReference type="PROSITE" id="PS50157">
    <property type="entry name" value="ZINC_FINGER_C2H2_2"/>
    <property type="match status" value="3"/>
</dbReference>
<dbReference type="GO" id="GO:0000981">
    <property type="term" value="F:DNA-binding transcription factor activity, RNA polymerase II-specific"/>
    <property type="evidence" value="ECO:0007669"/>
    <property type="project" value="TreeGrafter"/>
</dbReference>
<feature type="compositionally biased region" description="Low complexity" evidence="14">
    <location>
        <begin position="207"/>
        <end position="218"/>
    </location>
</feature>